<dbReference type="GO" id="GO:0043565">
    <property type="term" value="F:sequence-specific DNA binding"/>
    <property type="evidence" value="ECO:0007669"/>
    <property type="project" value="InterPro"/>
</dbReference>
<evidence type="ECO:0000313" key="7">
    <source>
        <dbReference type="EMBL" id="OOQ86755.1"/>
    </source>
</evidence>
<dbReference type="PROSITE" id="PS50039">
    <property type="entry name" value="FORK_HEAD_3"/>
    <property type="match status" value="1"/>
</dbReference>
<dbReference type="PANTHER" id="PTHR21737">
    <property type="entry name" value="POLYGLUTAMINE BINDING PROTEIN 1/MARVEL MEMBRANE-ASSOCIATING DOMAIN CONTAINING 3"/>
    <property type="match status" value="1"/>
</dbReference>
<dbReference type="Gene3D" id="1.10.10.10">
    <property type="entry name" value="Winged helix-like DNA-binding domain superfamily/Winged helix DNA-binding domain"/>
    <property type="match status" value="1"/>
</dbReference>
<reference evidence="8" key="1">
    <citation type="submission" date="2015-09" db="EMBL/GenBank/DDBJ databases">
        <authorList>
            <person name="Fill T.P."/>
            <person name="Baretta J.F."/>
            <person name="de Almeida L.G."/>
            <person name="Rocha M."/>
            <person name="de Souza D.H."/>
            <person name="Malavazi I."/>
            <person name="Cerdeira L.T."/>
            <person name="Hong H."/>
            <person name="Samborskyy M."/>
            <person name="de Vasconcelos A.T."/>
            <person name="Leadlay P."/>
            <person name="Rodrigues-Filho E."/>
        </authorList>
    </citation>
    <scope>NUCLEOTIDE SEQUENCE [LARGE SCALE GENOMIC DNA]</scope>
    <source>
        <strain evidence="8">LaBioMMi 136</strain>
    </source>
</reference>
<feature type="region of interest" description="Disordered" evidence="5">
    <location>
        <begin position="723"/>
        <end position="804"/>
    </location>
</feature>
<evidence type="ECO:0000256" key="3">
    <source>
        <dbReference type="ARBA" id="ARBA00034534"/>
    </source>
</evidence>
<comment type="caution">
    <text evidence="7">The sequence shown here is derived from an EMBL/GenBank/DDBJ whole genome shotgun (WGS) entry which is preliminary data.</text>
</comment>
<feature type="compositionally biased region" description="Low complexity" evidence="5">
    <location>
        <begin position="747"/>
        <end position="757"/>
    </location>
</feature>
<feature type="compositionally biased region" description="Polar residues" evidence="5">
    <location>
        <begin position="691"/>
        <end position="700"/>
    </location>
</feature>
<feature type="region of interest" description="Disordered" evidence="5">
    <location>
        <begin position="898"/>
        <end position="979"/>
    </location>
</feature>
<dbReference type="EMBL" id="LJBN01000135">
    <property type="protein sequence ID" value="OOQ86755.1"/>
    <property type="molecule type" value="Genomic_DNA"/>
</dbReference>
<sequence>MSSRIPDRSGPRRSRSRSPSSWRQPQNRPRNERDYRDRQDSNRGWDNGNSRGPGPSRDMRDQVRLNQLQEDEQARAWVAQEDIFVLKQAKKKAEIRVKEGRAKPIDWLTVTLRVIDPTRDPLDDEITDSDLDVVDPDGVFEGLSQSELEDLEHDIDTFLKLESNPQNRDFWQTMKIICRDRQKTSAPQGRALSSVAADINRLLSPKTYEQLQSLEVQVKRKLNSNEPIDTDYWEELLRSLTVWKARARLRNVYQDVIDERVRDLRKQQKAEAESIREKLAPLAPIVSGGDQSQVSLDSAEFEGLDPDPLLHVRQEDKGLEIMDESVFLRQVARERQKILRMGYVPLRQRGAERPSAVTTSTASSSTAASGIPGRFSAIPNDDFSQATKALYERELAKGISENEEIFTSEEAVTTASQSQWAGKHRPRKPRYFNRVQMGYEWNKYNQTHYDHDNPPPKVVQGYKFNIFYPDLIDKTKAPTYRIEREDGRKRGQSNAEAGEEDTCLIRFVAGAPYEDIAFRIVDKEWDYSAKRERGFKSTFDKGILQLHFQFKRGHLPAPLDAMDHSFPYHQPLAQIPTDQREHEHDRVLVQTGLSGADGLFQATNTNDGGPQAYHPGPPVEHWSTFRSNLMPQSLMSLHHTGFSHPWGTTLEPYDFGISSPIRAQMPDDGYLASLYCAPHVANLPSVFDSSTTNMHQSNSHAPRRSGRNDLAKQQTVPVTAFSSQEHLIHSPQHPSTPQSSERVMRATSPSTPISISSDHSLAQSSEPRRIHDSMSPALAVAGVDSPSPRISLADSSDQEQSGEPPYSRLIWGALVSADDKMLPLQGIYQWFEKNTTKGKNDESKGWQNSIRHNLSMNAGFEPIKVETPCKKTVNYWRLTAEAIRNGGVQSTTRYRKLTAKKAMSSDSPDPRRQRPGSKGGKMSAGVKRHATEDEEEDGDPSYPFHYRNVRQNRSPSVYSQSHSHSQPQPQPHLQLQPPASTDADIHHFQHYNHTYLTTPSVGVPQYATLHSLYALPQTARESWQQFDLRNVIGTTDQPPTHNMLFCDTAEGAPDCAAFVEPWLGLPQA</sequence>
<organism evidence="7 8">
    <name type="scientific">Penicillium brasilianum</name>
    <dbReference type="NCBI Taxonomy" id="104259"/>
    <lineage>
        <taxon>Eukaryota</taxon>
        <taxon>Fungi</taxon>
        <taxon>Dikarya</taxon>
        <taxon>Ascomycota</taxon>
        <taxon>Pezizomycotina</taxon>
        <taxon>Eurotiomycetes</taxon>
        <taxon>Eurotiomycetidae</taxon>
        <taxon>Eurotiales</taxon>
        <taxon>Aspergillaceae</taxon>
        <taxon>Penicillium</taxon>
    </lineage>
</organism>
<feature type="domain" description="Fork-head" evidence="6">
    <location>
        <begin position="806"/>
        <end position="897"/>
    </location>
</feature>
<dbReference type="SMART" id="SM01050">
    <property type="entry name" value="CactinC_cactus"/>
    <property type="match status" value="1"/>
</dbReference>
<feature type="DNA-binding region" description="Fork-head" evidence="4">
    <location>
        <begin position="806"/>
        <end position="897"/>
    </location>
</feature>
<keyword evidence="2 4" id="KW-0238">DNA-binding</keyword>
<evidence type="ECO:0000256" key="2">
    <source>
        <dbReference type="ARBA" id="ARBA00023125"/>
    </source>
</evidence>
<name>A0A1S9RMN1_PENBI</name>
<evidence type="ECO:0000256" key="5">
    <source>
        <dbReference type="SAM" id="MobiDB-lite"/>
    </source>
</evidence>
<dbReference type="AlphaFoldDB" id="A0A1S9RMN1"/>
<gene>
    <name evidence="7" type="ORF">PEBR_22246</name>
</gene>
<dbReference type="Pfam" id="PF09732">
    <property type="entry name" value="CactinC_cactus"/>
    <property type="match status" value="1"/>
</dbReference>
<dbReference type="InterPro" id="IPR001766">
    <property type="entry name" value="Fork_head_dom"/>
</dbReference>
<dbReference type="PANTHER" id="PTHR21737:SF4">
    <property type="entry name" value="SPLICING FACTOR CACTIN"/>
    <property type="match status" value="1"/>
</dbReference>
<dbReference type="InterPro" id="IPR018816">
    <property type="entry name" value="Cactin_central"/>
</dbReference>
<dbReference type="GO" id="GO:0003700">
    <property type="term" value="F:DNA-binding transcription factor activity"/>
    <property type="evidence" value="ECO:0007669"/>
    <property type="project" value="InterPro"/>
</dbReference>
<evidence type="ECO:0000256" key="1">
    <source>
        <dbReference type="ARBA" id="ARBA00006895"/>
    </source>
</evidence>
<dbReference type="PROSITE" id="PS00658">
    <property type="entry name" value="FORK_HEAD_2"/>
    <property type="match status" value="1"/>
</dbReference>
<dbReference type="GO" id="GO:0005681">
    <property type="term" value="C:spliceosomal complex"/>
    <property type="evidence" value="ECO:0007669"/>
    <property type="project" value="TreeGrafter"/>
</dbReference>
<feature type="region of interest" description="Disordered" evidence="5">
    <location>
        <begin position="1"/>
        <end position="60"/>
    </location>
</feature>
<evidence type="ECO:0000256" key="4">
    <source>
        <dbReference type="PROSITE-ProRule" id="PRU00089"/>
    </source>
</evidence>
<dbReference type="SUPFAM" id="SSF46785">
    <property type="entry name" value="Winged helix' DNA-binding domain"/>
    <property type="match status" value="1"/>
</dbReference>
<comment type="subcellular location">
    <subcellularLocation>
        <location evidence="4">Nucleus</location>
    </subcellularLocation>
</comment>
<dbReference type="GO" id="GO:0005737">
    <property type="term" value="C:cytoplasm"/>
    <property type="evidence" value="ECO:0007669"/>
    <property type="project" value="TreeGrafter"/>
</dbReference>
<feature type="region of interest" description="Disordered" evidence="5">
    <location>
        <begin position="691"/>
        <end position="711"/>
    </location>
</feature>
<feature type="compositionally biased region" description="Basic and acidic residues" evidence="5">
    <location>
        <begin position="1"/>
        <end position="10"/>
    </location>
</feature>
<comment type="similarity">
    <text evidence="1">Belongs to the CACTIN family.</text>
</comment>
<feature type="compositionally biased region" description="Low complexity" evidence="5">
    <location>
        <begin position="954"/>
        <end position="978"/>
    </location>
</feature>
<dbReference type="GO" id="GO:0045292">
    <property type="term" value="P:mRNA cis splicing, via spliceosome"/>
    <property type="evidence" value="ECO:0007669"/>
    <property type="project" value="TreeGrafter"/>
</dbReference>
<dbReference type="SMART" id="SM00339">
    <property type="entry name" value="FH"/>
    <property type="match status" value="1"/>
</dbReference>
<evidence type="ECO:0000259" key="6">
    <source>
        <dbReference type="PROSITE" id="PS50039"/>
    </source>
</evidence>
<accession>A0A1S9RMN1</accession>
<dbReference type="Pfam" id="PF10312">
    <property type="entry name" value="Cactin_mid"/>
    <property type="match status" value="1"/>
</dbReference>
<feature type="compositionally biased region" description="Low complexity" evidence="5">
    <location>
        <begin position="17"/>
        <end position="28"/>
    </location>
</feature>
<dbReference type="InterPro" id="IPR036388">
    <property type="entry name" value="WH-like_DNA-bd_sf"/>
</dbReference>
<feature type="compositionally biased region" description="Basic and acidic residues" evidence="5">
    <location>
        <begin position="29"/>
        <end position="43"/>
    </location>
</feature>
<dbReference type="Pfam" id="PF00250">
    <property type="entry name" value="Forkhead"/>
    <property type="match status" value="1"/>
</dbReference>
<protein>
    <recommendedName>
        <fullName evidence="3">Splicing factor Cactin</fullName>
    </recommendedName>
</protein>
<dbReference type="Proteomes" id="UP000190744">
    <property type="component" value="Unassembled WGS sequence"/>
</dbReference>
<evidence type="ECO:0000313" key="8">
    <source>
        <dbReference type="Proteomes" id="UP000190744"/>
    </source>
</evidence>
<dbReference type="InterPro" id="IPR019134">
    <property type="entry name" value="Cactin_C"/>
</dbReference>
<dbReference type="InterPro" id="IPR030456">
    <property type="entry name" value="TF_fork_head_CS_2"/>
</dbReference>
<feature type="compositionally biased region" description="Low complexity" evidence="5">
    <location>
        <begin position="729"/>
        <end position="740"/>
    </location>
</feature>
<keyword evidence="4" id="KW-0539">Nucleus</keyword>
<dbReference type="InterPro" id="IPR036390">
    <property type="entry name" value="WH_DNA-bd_sf"/>
</dbReference>
<proteinExistence type="inferred from homology"/>